<accession>A0A9Q9AMM8</accession>
<comment type="similarity">
    <text evidence="3">Belongs to the misato family.</text>
</comment>
<dbReference type="SUPFAM" id="SSF52490">
    <property type="entry name" value="Tubulin nucleotide-binding domain-like"/>
    <property type="match status" value="1"/>
</dbReference>
<organism evidence="8 9">
    <name type="scientific">Septoria linicola</name>
    <dbReference type="NCBI Taxonomy" id="215465"/>
    <lineage>
        <taxon>Eukaryota</taxon>
        <taxon>Fungi</taxon>
        <taxon>Dikarya</taxon>
        <taxon>Ascomycota</taxon>
        <taxon>Pezizomycotina</taxon>
        <taxon>Dothideomycetes</taxon>
        <taxon>Dothideomycetidae</taxon>
        <taxon>Mycosphaerellales</taxon>
        <taxon>Mycosphaerellaceae</taxon>
        <taxon>Septoria</taxon>
    </lineage>
</organism>
<dbReference type="InterPro" id="IPR036525">
    <property type="entry name" value="Tubulin/FtsZ_GTPase_sf"/>
</dbReference>
<dbReference type="Gene3D" id="3.40.50.1440">
    <property type="entry name" value="Tubulin/FtsZ, GTPase domain"/>
    <property type="match status" value="1"/>
</dbReference>
<dbReference type="EMBL" id="CP099419">
    <property type="protein sequence ID" value="USW49733.1"/>
    <property type="molecule type" value="Genomic_DNA"/>
</dbReference>
<evidence type="ECO:0000256" key="4">
    <source>
        <dbReference type="ARBA" id="ARBA00023128"/>
    </source>
</evidence>
<gene>
    <name evidence="8" type="ORF">Slin15195_G030520</name>
</gene>
<dbReference type="Pfam" id="PF10644">
    <property type="entry name" value="Misat_Tub_SegII"/>
    <property type="match status" value="1"/>
</dbReference>
<evidence type="ECO:0000259" key="6">
    <source>
        <dbReference type="Pfam" id="PF10644"/>
    </source>
</evidence>
<keyword evidence="4" id="KW-0496">Mitochondrion</keyword>
<comment type="subcellular location">
    <subcellularLocation>
        <location evidence="2">Mitochondrion</location>
    </subcellularLocation>
</comment>
<feature type="compositionally biased region" description="Polar residues" evidence="5">
    <location>
        <begin position="83"/>
        <end position="100"/>
    </location>
</feature>
<proteinExistence type="inferred from homology"/>
<evidence type="ECO:0000313" key="9">
    <source>
        <dbReference type="Proteomes" id="UP001056384"/>
    </source>
</evidence>
<feature type="region of interest" description="Disordered" evidence="5">
    <location>
        <begin position="335"/>
        <end position="372"/>
    </location>
</feature>
<dbReference type="PANTHER" id="PTHR13391:SF0">
    <property type="entry name" value="PROTEIN MISATO HOMOLOG 1"/>
    <property type="match status" value="1"/>
</dbReference>
<dbReference type="Pfam" id="PF14881">
    <property type="entry name" value="Tubulin_3"/>
    <property type="match status" value="1"/>
</dbReference>
<evidence type="ECO:0000259" key="7">
    <source>
        <dbReference type="Pfam" id="PF14881"/>
    </source>
</evidence>
<dbReference type="OrthoDB" id="271881at2759"/>
<dbReference type="GO" id="GO:0007005">
    <property type="term" value="P:mitochondrion organization"/>
    <property type="evidence" value="ECO:0007669"/>
    <property type="project" value="InterPro"/>
</dbReference>
<evidence type="ECO:0000256" key="3">
    <source>
        <dbReference type="ARBA" id="ARBA00008507"/>
    </source>
</evidence>
<feature type="region of interest" description="Disordered" evidence="5">
    <location>
        <begin position="83"/>
        <end position="102"/>
    </location>
</feature>
<dbReference type="InterPro" id="IPR019605">
    <property type="entry name" value="Misato_II_tubulin-like"/>
</dbReference>
<sequence>MHEILTLQFGQQANYLGTHYWNTQESYFTYSGEDESPVDHDVSFRPGIGADGAETYTPRTLLYDLKGAFGTLRRENALYTLQEQENPARQSQWSGRTDSLQLPRIEPSPYQTALDAGMDPPTLSTESVRFWSDYNHVFYHPRTVVQLSEYELNSSLMPFEQWQKGDELFANLDREHDLLDRDLRPFLEECDQLQGIQIFSGTDDAWGGFASNYLERINDELGKGSRWIFGLSNTQRVNRDRQALQLANIAQSLYSLGSSASIHVPVQNVPSWLPTYASLDSASQWFTSALQATAIESVTLPTRLKSTQSGRATFDTLETTLNGDGNRRIAAFSMSAKASSDQPVRVNGQGDGNHADARMANGRSSDDHLDRSDEDNLDIELFPHLSILSERHNRARRTPHVFSRISSVRGEWMSASDENHMDTETRRSQAYGPRTSTHKANLLFPLLTSYPPVLQFPGRPQKVAIQASLYTFSGISERLRNVAIFARRMPAIDEREALCDGLEAMADEYEEGWMSDSEEDDD</sequence>
<comment type="function">
    <text evidence="1">Involved in the partitioning of the mitochondrial organelle and mitochondrial DNA (mtDNA) inheritance.</text>
</comment>
<protein>
    <submittedName>
        <fullName evidence="8">Misato Segment II tubulin-like domain, DML1/Misato, tubulin domain-containing protein</fullName>
    </submittedName>
</protein>
<feature type="domain" description="Misato Segment II tubulin-like" evidence="6">
    <location>
        <begin position="2"/>
        <end position="115"/>
    </location>
</feature>
<dbReference type="Proteomes" id="UP001056384">
    <property type="component" value="Chromosome 2"/>
</dbReference>
<name>A0A9Q9AMM8_9PEZI</name>
<dbReference type="AlphaFoldDB" id="A0A9Q9AMM8"/>
<dbReference type="PANTHER" id="PTHR13391">
    <property type="entry name" value="MITOCHONDRIAL DISTRIBUTION REGULATOR MISATO"/>
    <property type="match status" value="1"/>
</dbReference>
<dbReference type="InterPro" id="IPR029209">
    <property type="entry name" value="DML1/Misato_tubulin"/>
</dbReference>
<evidence type="ECO:0000256" key="1">
    <source>
        <dbReference type="ARBA" id="ARBA00003757"/>
    </source>
</evidence>
<keyword evidence="9" id="KW-1185">Reference proteome</keyword>
<evidence type="ECO:0000256" key="5">
    <source>
        <dbReference type="SAM" id="MobiDB-lite"/>
    </source>
</evidence>
<dbReference type="InterPro" id="IPR049942">
    <property type="entry name" value="DML1/Misato"/>
</dbReference>
<evidence type="ECO:0000313" key="8">
    <source>
        <dbReference type="EMBL" id="USW49733.1"/>
    </source>
</evidence>
<evidence type="ECO:0000256" key="2">
    <source>
        <dbReference type="ARBA" id="ARBA00004173"/>
    </source>
</evidence>
<dbReference type="CDD" id="cd06060">
    <property type="entry name" value="misato"/>
    <property type="match status" value="1"/>
</dbReference>
<dbReference type="GO" id="GO:0005739">
    <property type="term" value="C:mitochondrion"/>
    <property type="evidence" value="ECO:0007669"/>
    <property type="project" value="UniProtKB-SubCell"/>
</dbReference>
<reference evidence="8" key="1">
    <citation type="submission" date="2022-06" db="EMBL/GenBank/DDBJ databases">
        <title>Complete genome sequences of two strains of the flax pathogen Septoria linicola.</title>
        <authorList>
            <person name="Lapalu N."/>
            <person name="Simon A."/>
            <person name="Demenou B."/>
            <person name="Paumier D."/>
            <person name="Guillot M.-P."/>
            <person name="Gout L."/>
            <person name="Valade R."/>
        </authorList>
    </citation>
    <scope>NUCLEOTIDE SEQUENCE</scope>
    <source>
        <strain evidence="8">SE15195</strain>
    </source>
</reference>
<feature type="domain" description="DML1/Misato tubulin" evidence="7">
    <location>
        <begin position="120"/>
        <end position="304"/>
    </location>
</feature>